<organism evidence="1 2">
    <name type="scientific">Entomophthora muscae</name>
    <dbReference type="NCBI Taxonomy" id="34485"/>
    <lineage>
        <taxon>Eukaryota</taxon>
        <taxon>Fungi</taxon>
        <taxon>Fungi incertae sedis</taxon>
        <taxon>Zoopagomycota</taxon>
        <taxon>Entomophthoromycotina</taxon>
        <taxon>Entomophthoromycetes</taxon>
        <taxon>Entomophthorales</taxon>
        <taxon>Entomophthoraceae</taxon>
        <taxon>Entomophthora</taxon>
    </lineage>
</organism>
<dbReference type="EMBL" id="QTSX02001529">
    <property type="protein sequence ID" value="KAJ9080719.1"/>
    <property type="molecule type" value="Genomic_DNA"/>
</dbReference>
<accession>A0ACC2U1B3</accession>
<dbReference type="Proteomes" id="UP001165960">
    <property type="component" value="Unassembled WGS sequence"/>
</dbReference>
<sequence length="193" mass="20835">MREETGGGKKMKAKGRAAAALSTAPAYAGNGPADWEAQATAGKIAGQGGSKKPLCGETKTTKIGVSEARLSPGEDLDDPNWLDKLSDKDFAALHQNLSPKQKSDVLSQQQLFWDLLSAYEIDSVSAQGWEDNGVCLQDIIKWCSLGLTLEQAKQWLLHQFTVDAATKWCHAGINVSAVSVFRKHQVPRDEALA</sequence>
<evidence type="ECO:0000313" key="2">
    <source>
        <dbReference type="Proteomes" id="UP001165960"/>
    </source>
</evidence>
<comment type="caution">
    <text evidence="1">The sequence shown here is derived from an EMBL/GenBank/DDBJ whole genome shotgun (WGS) entry which is preliminary data.</text>
</comment>
<proteinExistence type="predicted"/>
<reference evidence="1" key="1">
    <citation type="submission" date="2022-04" db="EMBL/GenBank/DDBJ databases">
        <title>Genome of the entomopathogenic fungus Entomophthora muscae.</title>
        <authorList>
            <person name="Elya C."/>
            <person name="Lovett B.R."/>
            <person name="Lee E."/>
            <person name="Macias A.M."/>
            <person name="Hajek A.E."/>
            <person name="De Bivort B.L."/>
            <person name="Kasson M.T."/>
            <person name="De Fine Licht H.H."/>
            <person name="Stajich J.E."/>
        </authorList>
    </citation>
    <scope>NUCLEOTIDE SEQUENCE</scope>
    <source>
        <strain evidence="1">Berkeley</strain>
    </source>
</reference>
<gene>
    <name evidence="1" type="ORF">DSO57_1022000</name>
</gene>
<name>A0ACC2U1B3_9FUNG</name>
<keyword evidence="2" id="KW-1185">Reference proteome</keyword>
<evidence type="ECO:0000313" key="1">
    <source>
        <dbReference type="EMBL" id="KAJ9080719.1"/>
    </source>
</evidence>
<protein>
    <submittedName>
        <fullName evidence="1">Uncharacterized protein</fullName>
    </submittedName>
</protein>